<dbReference type="InterPro" id="IPR051541">
    <property type="entry name" value="PTS_SugarTrans_NitroReg"/>
</dbReference>
<dbReference type="GO" id="GO:0008982">
    <property type="term" value="F:protein-N(PI)-phosphohistidine-sugar phosphotransferase activity"/>
    <property type="evidence" value="ECO:0007669"/>
    <property type="project" value="InterPro"/>
</dbReference>
<gene>
    <name evidence="7" type="ORF">AN477_10125</name>
</gene>
<dbReference type="GO" id="GO:0009401">
    <property type="term" value="P:phosphoenolpyruvate-dependent sugar phosphotransferase system"/>
    <property type="evidence" value="ECO:0007669"/>
    <property type="project" value="UniProtKB-KW"/>
</dbReference>
<evidence type="ECO:0000313" key="8">
    <source>
        <dbReference type="Proteomes" id="UP000050482"/>
    </source>
</evidence>
<evidence type="ECO:0000256" key="2">
    <source>
        <dbReference type="ARBA" id="ARBA00022553"/>
    </source>
</evidence>
<dbReference type="RefSeq" id="WP_083486149.1">
    <property type="nucleotide sequence ID" value="NZ_LJCO01000045.1"/>
</dbReference>
<dbReference type="Proteomes" id="UP000050482">
    <property type="component" value="Unassembled WGS sequence"/>
</dbReference>
<dbReference type="Pfam" id="PF00359">
    <property type="entry name" value="PTS_EIIA_2"/>
    <property type="match status" value="1"/>
</dbReference>
<name>A0A0P9D2J8_9BACL</name>
<dbReference type="PATRIC" id="fig|471514.4.peg.5072"/>
<dbReference type="OrthoDB" id="95460at2"/>
<reference evidence="7 8" key="1">
    <citation type="submission" date="2015-09" db="EMBL/GenBank/DDBJ databases">
        <title>Draft genome sequence of Alicyclobacillus ferrooxydans DSM 22381.</title>
        <authorList>
            <person name="Hemp J."/>
        </authorList>
    </citation>
    <scope>NUCLEOTIDE SEQUENCE [LARGE SCALE GENOMIC DNA]</scope>
    <source>
        <strain evidence="7 8">TC-34</strain>
    </source>
</reference>
<feature type="domain" description="PTS EIIA type-2" evidence="6">
    <location>
        <begin position="1"/>
        <end position="144"/>
    </location>
</feature>
<evidence type="ECO:0000256" key="4">
    <source>
        <dbReference type="ARBA" id="ARBA00022679"/>
    </source>
</evidence>
<dbReference type="EMBL" id="LJCO01000045">
    <property type="protein sequence ID" value="KPV43742.1"/>
    <property type="molecule type" value="Genomic_DNA"/>
</dbReference>
<protein>
    <recommendedName>
        <fullName evidence="6">PTS EIIA type-2 domain-containing protein</fullName>
    </recommendedName>
</protein>
<evidence type="ECO:0000259" key="6">
    <source>
        <dbReference type="PROSITE" id="PS51094"/>
    </source>
</evidence>
<dbReference type="PROSITE" id="PS51094">
    <property type="entry name" value="PTS_EIIA_TYPE_2"/>
    <property type="match status" value="1"/>
</dbReference>
<dbReference type="PROSITE" id="PS00372">
    <property type="entry name" value="PTS_EIIA_TYPE_2_HIS"/>
    <property type="match status" value="1"/>
</dbReference>
<evidence type="ECO:0000256" key="5">
    <source>
        <dbReference type="ARBA" id="ARBA00022683"/>
    </source>
</evidence>
<dbReference type="PANTHER" id="PTHR47738">
    <property type="entry name" value="PTS SYSTEM FRUCTOSE-LIKE EIIA COMPONENT-RELATED"/>
    <property type="match status" value="1"/>
</dbReference>
<dbReference type="InterPro" id="IPR002178">
    <property type="entry name" value="PTS_EIIA_type-2_dom"/>
</dbReference>
<dbReference type="InterPro" id="IPR016152">
    <property type="entry name" value="PTrfase/Anion_transptr"/>
</dbReference>
<dbReference type="InterPro" id="IPR004715">
    <property type="entry name" value="PTS_IIA_fruc"/>
</dbReference>
<dbReference type="AlphaFoldDB" id="A0A0P9D2J8"/>
<dbReference type="PANTHER" id="PTHR47738:SF2">
    <property type="entry name" value="PTS SYSTEM FRUCTOSE-LIKE EIIA COMPONENT"/>
    <property type="match status" value="1"/>
</dbReference>
<dbReference type="GO" id="GO:0016020">
    <property type="term" value="C:membrane"/>
    <property type="evidence" value="ECO:0007669"/>
    <property type="project" value="InterPro"/>
</dbReference>
<keyword evidence="1" id="KW-0813">Transport</keyword>
<keyword evidence="4" id="KW-0808">Transferase</keyword>
<keyword evidence="5" id="KW-0598">Phosphotransferase system</keyword>
<evidence type="ECO:0000256" key="3">
    <source>
        <dbReference type="ARBA" id="ARBA00022597"/>
    </source>
</evidence>
<proteinExistence type="predicted"/>
<organism evidence="7 8">
    <name type="scientific">Alicyclobacillus ferrooxydans</name>
    <dbReference type="NCBI Taxonomy" id="471514"/>
    <lineage>
        <taxon>Bacteria</taxon>
        <taxon>Bacillati</taxon>
        <taxon>Bacillota</taxon>
        <taxon>Bacilli</taxon>
        <taxon>Bacillales</taxon>
        <taxon>Alicyclobacillaceae</taxon>
        <taxon>Alicyclobacillus</taxon>
    </lineage>
</organism>
<comment type="caution">
    <text evidence="7">The sequence shown here is derived from an EMBL/GenBank/DDBJ whole genome shotgun (WGS) entry which is preliminary data.</text>
</comment>
<accession>A0A0P9D2J8</accession>
<evidence type="ECO:0000256" key="1">
    <source>
        <dbReference type="ARBA" id="ARBA00022448"/>
    </source>
</evidence>
<keyword evidence="2" id="KW-0597">Phosphoprotein</keyword>
<keyword evidence="8" id="KW-1185">Reference proteome</keyword>
<evidence type="ECO:0000313" key="7">
    <source>
        <dbReference type="EMBL" id="KPV43742.1"/>
    </source>
</evidence>
<dbReference type="STRING" id="471514.AN477_10125"/>
<dbReference type="NCBIfam" id="TIGR00848">
    <property type="entry name" value="fruA"/>
    <property type="match status" value="1"/>
</dbReference>
<dbReference type="SUPFAM" id="SSF55804">
    <property type="entry name" value="Phoshotransferase/anion transport protein"/>
    <property type="match status" value="1"/>
</dbReference>
<dbReference type="Gene3D" id="3.40.930.10">
    <property type="entry name" value="Mannitol-specific EII, Chain A"/>
    <property type="match status" value="1"/>
</dbReference>
<sequence>MIDEQFAMFHVPASTQREAIETLVKEAARLGRVRDEKVVVESVLQREEEGTTGFGKGIAIPHGKSDGVIEPTLMYGRLDTKIDWKSMDDAPVDKLFLILVPESSHAEHLQMLAKLARKLMHDEFVEALEGITERRALADFLKAELQ</sequence>
<dbReference type="CDD" id="cd00211">
    <property type="entry name" value="PTS_IIA_fru"/>
    <property type="match status" value="1"/>
</dbReference>
<keyword evidence="3" id="KW-0762">Sugar transport</keyword>